<dbReference type="GO" id="GO:0006310">
    <property type="term" value="P:DNA recombination"/>
    <property type="evidence" value="ECO:0007669"/>
    <property type="project" value="UniProtKB-KW"/>
</dbReference>
<keyword evidence="1 3" id="KW-0238">DNA-binding</keyword>
<proteinExistence type="inferred from homology"/>
<evidence type="ECO:0000259" key="4">
    <source>
        <dbReference type="SMART" id="SM00559"/>
    </source>
</evidence>
<dbReference type="PIRSF" id="PIRSF006493">
    <property type="entry name" value="Prok_Ku"/>
    <property type="match status" value="1"/>
</dbReference>
<dbReference type="Pfam" id="PF02735">
    <property type="entry name" value="Ku"/>
    <property type="match status" value="1"/>
</dbReference>
<dbReference type="HAMAP" id="MF_01875">
    <property type="entry name" value="Prokaryotic_Ku"/>
    <property type="match status" value="1"/>
</dbReference>
<evidence type="ECO:0000256" key="1">
    <source>
        <dbReference type="ARBA" id="ARBA00023125"/>
    </source>
</evidence>
<keyword evidence="2 3" id="KW-0233">DNA recombination</keyword>
<dbReference type="GO" id="GO:0003690">
    <property type="term" value="F:double-stranded DNA binding"/>
    <property type="evidence" value="ECO:0007669"/>
    <property type="project" value="UniProtKB-UniRule"/>
</dbReference>
<sequence>MPRPIWSGAISFGLVNIPVKLFNAVKKKTLHFHQLRRSDACRIRLKRVCALDDKEVPAEEIVKGYELSSNQYVVVTNEELEALSPEASRGIEIEDFVQWEQIDPVYFEHSYYLIPDKGAGKAYTLLLSAMQKTKKVALARFILRSKQYLAAIRPAENLLVLATMFFADEVVAREELNDLPASVEPPERELKMAEQLIESLASDFAPAKYQDEYREKVLAMIERKAEGEQTVTQPAAQEKGKVIDLMAALEASLAAIKDTPAAKPRRKKSRA</sequence>
<protein>
    <recommendedName>
        <fullName evidence="3">Non-homologous end joining protein Ku</fullName>
    </recommendedName>
</protein>
<dbReference type="InterPro" id="IPR006164">
    <property type="entry name" value="DNA_bd_Ku70/Ku80"/>
</dbReference>
<dbReference type="FunFam" id="2.40.290.10:FF:000004">
    <property type="entry name" value="Non-homologous end joining protein Ku"/>
    <property type="match status" value="1"/>
</dbReference>
<dbReference type="EMBL" id="UPPP01000094">
    <property type="protein sequence ID" value="VBB08678.1"/>
    <property type="molecule type" value="Genomic_DNA"/>
</dbReference>
<gene>
    <name evidence="3" type="primary">ku</name>
    <name evidence="5" type="ORF">LUCI_3956</name>
</gene>
<keyword evidence="6" id="KW-1185">Reference proteome</keyword>
<dbReference type="SMART" id="SM00559">
    <property type="entry name" value="Ku78"/>
    <property type="match status" value="1"/>
</dbReference>
<dbReference type="AlphaFoldDB" id="A0A498RHQ4"/>
<organism evidence="5 6">
    <name type="scientific">Lucifera butyrica</name>
    <dbReference type="NCBI Taxonomy" id="1351585"/>
    <lineage>
        <taxon>Bacteria</taxon>
        <taxon>Bacillati</taxon>
        <taxon>Bacillota</taxon>
        <taxon>Negativicutes</taxon>
        <taxon>Veillonellales</taxon>
        <taxon>Veillonellaceae</taxon>
        <taxon>Lucifera</taxon>
    </lineage>
</organism>
<dbReference type="InterPro" id="IPR016194">
    <property type="entry name" value="SPOC-like_C_dom_sf"/>
</dbReference>
<feature type="domain" description="Ku" evidence="4">
    <location>
        <begin position="53"/>
        <end position="181"/>
    </location>
</feature>
<keyword evidence="3" id="KW-0227">DNA damage</keyword>
<comment type="function">
    <text evidence="3">With LigD forms a non-homologous end joining (NHEJ) DNA repair enzyme, which repairs dsDNA breaks with reduced fidelity. Binds linear dsDNA with 5'- and 3'- overhangs but not closed circular dsDNA nor ssDNA. Recruits and stimulates the ligase activity of LigD.</text>
</comment>
<dbReference type="OrthoDB" id="9795084at2"/>
<dbReference type="GO" id="GO:0006303">
    <property type="term" value="P:double-strand break repair via nonhomologous end joining"/>
    <property type="evidence" value="ECO:0007669"/>
    <property type="project" value="UniProtKB-UniRule"/>
</dbReference>
<dbReference type="SUPFAM" id="SSF100939">
    <property type="entry name" value="SPOC domain-like"/>
    <property type="match status" value="1"/>
</dbReference>
<evidence type="ECO:0000313" key="6">
    <source>
        <dbReference type="Proteomes" id="UP000277811"/>
    </source>
</evidence>
<evidence type="ECO:0000313" key="5">
    <source>
        <dbReference type="EMBL" id="VBB08678.1"/>
    </source>
</evidence>
<keyword evidence="3" id="KW-0234">DNA repair</keyword>
<comment type="similarity">
    <text evidence="3">Belongs to the prokaryotic Ku family.</text>
</comment>
<dbReference type="Gene3D" id="2.40.290.10">
    <property type="match status" value="1"/>
</dbReference>
<dbReference type="NCBIfam" id="TIGR02772">
    <property type="entry name" value="Ku_bact"/>
    <property type="match status" value="1"/>
</dbReference>
<dbReference type="Proteomes" id="UP000277811">
    <property type="component" value="Unassembled WGS sequence"/>
</dbReference>
<dbReference type="CDD" id="cd00789">
    <property type="entry name" value="KU_like"/>
    <property type="match status" value="1"/>
</dbReference>
<name>A0A498RHQ4_9FIRM</name>
<dbReference type="InterPro" id="IPR009187">
    <property type="entry name" value="Prok_Ku"/>
</dbReference>
<comment type="subunit">
    <text evidence="3">Homodimer. Interacts with LigD.</text>
</comment>
<dbReference type="PANTHER" id="PTHR41251">
    <property type="entry name" value="NON-HOMOLOGOUS END JOINING PROTEIN KU"/>
    <property type="match status" value="1"/>
</dbReference>
<reference evidence="5 6" key="1">
    <citation type="submission" date="2018-06" db="EMBL/GenBank/DDBJ databases">
        <authorList>
            <person name="Strepis N."/>
        </authorList>
    </citation>
    <scope>NUCLEOTIDE SEQUENCE [LARGE SCALE GENOMIC DNA]</scope>
    <source>
        <strain evidence="5">LUCI</strain>
    </source>
</reference>
<accession>A0A498RHQ4</accession>
<dbReference type="RefSeq" id="WP_122629543.1">
    <property type="nucleotide sequence ID" value="NZ_UPPP01000094.1"/>
</dbReference>
<evidence type="ECO:0000256" key="3">
    <source>
        <dbReference type="HAMAP-Rule" id="MF_01875"/>
    </source>
</evidence>
<dbReference type="PANTHER" id="PTHR41251:SF1">
    <property type="entry name" value="NON-HOMOLOGOUS END JOINING PROTEIN KU"/>
    <property type="match status" value="1"/>
</dbReference>
<evidence type="ECO:0000256" key="2">
    <source>
        <dbReference type="ARBA" id="ARBA00023172"/>
    </source>
</evidence>